<evidence type="ECO:0000313" key="2">
    <source>
        <dbReference type="Proteomes" id="UP000661894"/>
    </source>
</evidence>
<gene>
    <name evidence="1" type="ORF">H9624_13755</name>
</gene>
<keyword evidence="2" id="KW-1185">Reference proteome</keyword>
<comment type="caution">
    <text evidence="1">The sequence shown here is derived from an EMBL/GenBank/DDBJ whole genome shotgun (WGS) entry which is preliminary data.</text>
</comment>
<dbReference type="RefSeq" id="WP_251840483.1">
    <property type="nucleotide sequence ID" value="NZ_JACSPO010000010.1"/>
</dbReference>
<protein>
    <recommendedName>
        <fullName evidence="3">Transposase</fullName>
    </recommendedName>
</protein>
<reference evidence="1 2" key="1">
    <citation type="submission" date="2020-08" db="EMBL/GenBank/DDBJ databases">
        <title>A Genomic Blueprint of the Chicken Gut Microbiome.</title>
        <authorList>
            <person name="Gilroy R."/>
            <person name="Ravi A."/>
            <person name="Getino M."/>
            <person name="Pursley I."/>
            <person name="Horton D.L."/>
            <person name="Alikhan N.-F."/>
            <person name="Baker D."/>
            <person name="Gharbi K."/>
            <person name="Hall N."/>
            <person name="Watson M."/>
            <person name="Adriaenssens E.M."/>
            <person name="Foster-Nyarko E."/>
            <person name="Jarju S."/>
            <person name="Secka A."/>
            <person name="Antonio M."/>
            <person name="Oren A."/>
            <person name="Chaudhuri R."/>
            <person name="La Ragione R.M."/>
            <person name="Hildebrand F."/>
            <person name="Pallen M.J."/>
        </authorList>
    </citation>
    <scope>NUCLEOTIDE SEQUENCE [LARGE SCALE GENOMIC DNA]</scope>
    <source>
        <strain evidence="1 2">Sa1BUA1</strain>
    </source>
</reference>
<evidence type="ECO:0000313" key="1">
    <source>
        <dbReference type="EMBL" id="MBD8063385.1"/>
    </source>
</evidence>
<dbReference type="Proteomes" id="UP000661894">
    <property type="component" value="Unassembled WGS sequence"/>
</dbReference>
<accession>A0ABR8Z4W1</accession>
<proteinExistence type="predicted"/>
<name>A0ABR8Z4W1_9MICO</name>
<dbReference type="EMBL" id="JACSPO010000010">
    <property type="protein sequence ID" value="MBD8063385.1"/>
    <property type="molecule type" value="Genomic_DNA"/>
</dbReference>
<sequence>MTQELLAWDAHAATWQPVLNERPIPHRRAQVSCGIPIPVTARVVWERDGVEEIDTVVWAWTSRSVLVEMHDVRRQTIGVWLPAQDVRRRQQPG</sequence>
<evidence type="ECO:0008006" key="3">
    <source>
        <dbReference type="Google" id="ProtNLM"/>
    </source>
</evidence>
<organism evidence="1 2">
    <name type="scientific">Oceanitalea stevensii</name>
    <dbReference type="NCBI Taxonomy" id="2763072"/>
    <lineage>
        <taxon>Bacteria</taxon>
        <taxon>Bacillati</taxon>
        <taxon>Actinomycetota</taxon>
        <taxon>Actinomycetes</taxon>
        <taxon>Micrococcales</taxon>
        <taxon>Bogoriellaceae</taxon>
        <taxon>Georgenia</taxon>
    </lineage>
</organism>